<dbReference type="PANTHER" id="PTHR12827">
    <property type="entry name" value="MEIOTIC CHECKPOINT REGULATOR TSG24 FAMILY MEMBER"/>
    <property type="match status" value="1"/>
</dbReference>
<proteinExistence type="inferred from homology"/>
<dbReference type="InterPro" id="IPR024990">
    <property type="entry name" value="Apc1"/>
</dbReference>
<keyword evidence="5" id="KW-0131">Cell cycle</keyword>
<evidence type="ECO:0000313" key="7">
    <source>
        <dbReference type="Proteomes" id="UP001345963"/>
    </source>
</evidence>
<dbReference type="EMBL" id="JAHUTI010051799">
    <property type="protein sequence ID" value="MED6249313.1"/>
    <property type="molecule type" value="Genomic_DNA"/>
</dbReference>
<accession>A0ABU7BIA5</accession>
<keyword evidence="4" id="KW-0498">Mitosis</keyword>
<dbReference type="InterPro" id="IPR002015">
    <property type="entry name" value="Proteasome/cyclosome_rpt"/>
</dbReference>
<dbReference type="Gene3D" id="1.25.10.10">
    <property type="entry name" value="Leucine-rich Repeat Variant"/>
    <property type="match status" value="2"/>
</dbReference>
<evidence type="ECO:0000313" key="6">
    <source>
        <dbReference type="EMBL" id="MED6249313.1"/>
    </source>
</evidence>
<evidence type="ECO:0000256" key="4">
    <source>
        <dbReference type="ARBA" id="ARBA00022776"/>
    </source>
</evidence>
<evidence type="ECO:0000256" key="2">
    <source>
        <dbReference type="ARBA" id="ARBA00022618"/>
    </source>
</evidence>
<reference evidence="6 7" key="1">
    <citation type="submission" date="2021-07" db="EMBL/GenBank/DDBJ databases">
        <authorList>
            <person name="Palmer J.M."/>
        </authorList>
    </citation>
    <scope>NUCLEOTIDE SEQUENCE [LARGE SCALE GENOMIC DNA]</scope>
    <source>
        <strain evidence="6 7">AT_MEX2019</strain>
        <tissue evidence="6">Muscle</tissue>
    </source>
</reference>
<keyword evidence="3" id="KW-0677">Repeat</keyword>
<comment type="caution">
    <text evidence="6">The sequence shown here is derived from an EMBL/GenBank/DDBJ whole genome shotgun (WGS) entry which is preliminary data.</text>
</comment>
<evidence type="ECO:0000256" key="1">
    <source>
        <dbReference type="ARBA" id="ARBA00010547"/>
    </source>
</evidence>
<evidence type="ECO:0000256" key="3">
    <source>
        <dbReference type="ARBA" id="ARBA00022737"/>
    </source>
</evidence>
<dbReference type="Pfam" id="PF01851">
    <property type="entry name" value="PC_rep"/>
    <property type="match status" value="1"/>
</dbReference>
<keyword evidence="2" id="KW-0132">Cell division</keyword>
<gene>
    <name evidence="6" type="primary">ANAPC1_1</name>
    <name evidence="6" type="ORF">ATANTOWER_012311</name>
</gene>
<comment type="similarity">
    <text evidence="1">Belongs to the APC1 family.</text>
</comment>
<dbReference type="PANTHER" id="PTHR12827:SF3">
    <property type="entry name" value="ANAPHASE-PROMOTING COMPLEX SUBUNIT 1"/>
    <property type="match status" value="1"/>
</dbReference>
<name>A0ABU7BIA5_9TELE</name>
<dbReference type="InterPro" id="IPR011989">
    <property type="entry name" value="ARM-like"/>
</dbReference>
<keyword evidence="7" id="KW-1185">Reference proteome</keyword>
<evidence type="ECO:0000256" key="5">
    <source>
        <dbReference type="ARBA" id="ARBA00023306"/>
    </source>
</evidence>
<sequence>MTSIGLLLGVSSAKLGTMDMSITRLLSIHIPALLPPTSTELDVPHNVQVAAVIGIGLVYQGTGHRHNAEVLLSEIGRPPGPEMEYCTDRESYSLAAGLALGMVCLGHGSNLIGMTDLNVPEQLYQYMVGGHRRAQAGANRERHKSPSYQIKEGDTINVDVTCPGATLALAMIYLKTNNRSIADWLKPPDTWFLLDFIKPEFLLLRTLARCIIMWDEILPNTEWVKSNIPQIMRGNFDPSEDINMDTMAQAQDYITAGACLALGLRFAGSANSDAFDCLYEFARTFMKMMSFAGTAAVGAMGYYNLQTCLSMILLAMSMVMAGTGNLKVLQLCRFFHKRTGGEMNYGFHMAHHMALGLLFLGGGSHPSNAQSAENSAEGATSKSSASCSSEFVECFKASTSAHLQQTWYLVYFLSLASSSRSFKGPSMIRCRMASEVMIMSQRNEIASRRLCGGDSLVFRAMPDVSHPLSVDSHLPVLVHFKRTRVRFPVSPDVLCRCKYTQAISRADQTTKLRPTL</sequence>
<dbReference type="Proteomes" id="UP001345963">
    <property type="component" value="Unassembled WGS sequence"/>
</dbReference>
<organism evidence="6 7">
    <name type="scientific">Ataeniobius toweri</name>
    <dbReference type="NCBI Taxonomy" id="208326"/>
    <lineage>
        <taxon>Eukaryota</taxon>
        <taxon>Metazoa</taxon>
        <taxon>Chordata</taxon>
        <taxon>Craniata</taxon>
        <taxon>Vertebrata</taxon>
        <taxon>Euteleostomi</taxon>
        <taxon>Actinopterygii</taxon>
        <taxon>Neopterygii</taxon>
        <taxon>Teleostei</taxon>
        <taxon>Neoteleostei</taxon>
        <taxon>Acanthomorphata</taxon>
        <taxon>Ovalentaria</taxon>
        <taxon>Atherinomorphae</taxon>
        <taxon>Cyprinodontiformes</taxon>
        <taxon>Goodeidae</taxon>
        <taxon>Ataeniobius</taxon>
    </lineage>
</organism>
<protein>
    <submittedName>
        <fullName evidence="6">Anaphase-promoting complex subunit 1</fullName>
    </submittedName>
</protein>